<keyword evidence="3" id="KW-1185">Reference proteome</keyword>
<dbReference type="Proteomes" id="UP000801428">
    <property type="component" value="Unassembled WGS sequence"/>
</dbReference>
<sequence length="365" mass="41207">MQTLIRSTQTARMKSTNFSRLRDAYAGSTLDERSERRRHRKHQGAPAQHATSCSHPAKAQLESAITPPTRLAIRKVQSGWRDPPVLKSKAKDSTTQFHPKGRVEDSQPFPTRPKKPATHQKSREKKPRAQSHSVPIRKVLTIPTEPAAHDTPAPKTPSAPSPSPSPPFIRKISSHPTSSLSLAYLTSQRSKNRLRRGHRRRGKISQSHTIIPIKRTLSRPPPLSTDTAAILARTRLSGKVLARLTTQLCIVTRLDARRLPAFRKWRVSGEADRGAGRRGARRRRTLVRKRWSGGSVLLQKEKRRADGMEHRGARSWQQHDDAGRRMSVRRVRGRMRIRRFLVRERRLDEEIGSWLGGGGSSGGLF</sequence>
<organism evidence="2 3">
    <name type="scientific">Curvularia kusanoi</name>
    <name type="common">Cochliobolus kusanoi</name>
    <dbReference type="NCBI Taxonomy" id="90978"/>
    <lineage>
        <taxon>Eukaryota</taxon>
        <taxon>Fungi</taxon>
        <taxon>Dikarya</taxon>
        <taxon>Ascomycota</taxon>
        <taxon>Pezizomycotina</taxon>
        <taxon>Dothideomycetes</taxon>
        <taxon>Pleosporomycetidae</taxon>
        <taxon>Pleosporales</taxon>
        <taxon>Pleosporineae</taxon>
        <taxon>Pleosporaceae</taxon>
        <taxon>Curvularia</taxon>
    </lineage>
</organism>
<accession>A0A9P4TMV3</accession>
<evidence type="ECO:0000313" key="3">
    <source>
        <dbReference type="Proteomes" id="UP000801428"/>
    </source>
</evidence>
<proteinExistence type="predicted"/>
<feature type="compositionally biased region" description="Pro residues" evidence="1">
    <location>
        <begin position="154"/>
        <end position="167"/>
    </location>
</feature>
<gene>
    <name evidence="2" type="ORF">E8E13_010301</name>
</gene>
<dbReference type="AlphaFoldDB" id="A0A9P4TMV3"/>
<feature type="region of interest" description="Disordered" evidence="1">
    <location>
        <begin position="302"/>
        <end position="321"/>
    </location>
</feature>
<comment type="caution">
    <text evidence="2">The sequence shown here is derived from an EMBL/GenBank/DDBJ whole genome shotgun (WGS) entry which is preliminary data.</text>
</comment>
<evidence type="ECO:0000313" key="2">
    <source>
        <dbReference type="EMBL" id="KAF3009823.1"/>
    </source>
</evidence>
<protein>
    <submittedName>
        <fullName evidence="2">Uncharacterized protein</fullName>
    </submittedName>
</protein>
<evidence type="ECO:0000256" key="1">
    <source>
        <dbReference type="SAM" id="MobiDB-lite"/>
    </source>
</evidence>
<dbReference type="EMBL" id="SWKU01000002">
    <property type="protein sequence ID" value="KAF3009823.1"/>
    <property type="molecule type" value="Genomic_DNA"/>
</dbReference>
<feature type="compositionally biased region" description="Basic residues" evidence="1">
    <location>
        <begin position="112"/>
        <end position="129"/>
    </location>
</feature>
<feature type="region of interest" description="Disordered" evidence="1">
    <location>
        <begin position="27"/>
        <end position="173"/>
    </location>
</feature>
<name>A0A9P4TMV3_CURKU</name>
<reference evidence="2" key="1">
    <citation type="submission" date="2019-04" db="EMBL/GenBank/DDBJ databases">
        <title>Sequencing of skin fungus with MAO and IRED activity.</title>
        <authorList>
            <person name="Marsaioli A.J."/>
            <person name="Bonatto J.M.C."/>
            <person name="Reis Junior O."/>
        </authorList>
    </citation>
    <scope>NUCLEOTIDE SEQUENCE</scope>
    <source>
        <strain evidence="2">30M1</strain>
    </source>
</reference>